<dbReference type="GO" id="GO:0006355">
    <property type="term" value="P:regulation of DNA-templated transcription"/>
    <property type="evidence" value="ECO:0007669"/>
    <property type="project" value="TreeGrafter"/>
</dbReference>
<dbReference type="KEGG" id="emv:HQR01_00910"/>
<dbReference type="InterPro" id="IPR002818">
    <property type="entry name" value="DJ-1/PfpI"/>
</dbReference>
<keyword evidence="3" id="KW-1185">Reference proteome</keyword>
<dbReference type="PANTHER" id="PTHR43130:SF2">
    <property type="entry name" value="DJ-1_PFPI DOMAIN-CONTAINING PROTEIN"/>
    <property type="match status" value="1"/>
</dbReference>
<evidence type="ECO:0000259" key="1">
    <source>
        <dbReference type="Pfam" id="PF01965"/>
    </source>
</evidence>
<accession>A0A7D4BM78</accession>
<dbReference type="InterPro" id="IPR052158">
    <property type="entry name" value="INH-QAR"/>
</dbReference>
<dbReference type="CDD" id="cd03139">
    <property type="entry name" value="GATase1_PfpI_2"/>
    <property type="match status" value="1"/>
</dbReference>
<organism evidence="2 3">
    <name type="scientific">Erythrobacter mangrovi</name>
    <dbReference type="NCBI Taxonomy" id="2739433"/>
    <lineage>
        <taxon>Bacteria</taxon>
        <taxon>Pseudomonadati</taxon>
        <taxon>Pseudomonadota</taxon>
        <taxon>Alphaproteobacteria</taxon>
        <taxon>Sphingomonadales</taxon>
        <taxon>Erythrobacteraceae</taxon>
        <taxon>Erythrobacter/Porphyrobacter group</taxon>
        <taxon>Erythrobacter</taxon>
    </lineage>
</organism>
<protein>
    <submittedName>
        <fullName evidence="2">DJ-1/PfpI family protein</fullName>
    </submittedName>
</protein>
<dbReference type="AlphaFoldDB" id="A0A7D4BM78"/>
<dbReference type="Gene3D" id="3.40.50.880">
    <property type="match status" value="1"/>
</dbReference>
<gene>
    <name evidence="2" type="ORF">HQR01_00910</name>
</gene>
<reference evidence="2 3" key="1">
    <citation type="submission" date="2020-05" db="EMBL/GenBank/DDBJ databases">
        <title>Erythrobacter mangrovi sp. nov., isolated from rhizosphere soil of mangrove plant (Kandelia candel).</title>
        <authorList>
            <person name="Ye Y.H."/>
        </authorList>
    </citation>
    <scope>NUCLEOTIDE SEQUENCE [LARGE SCALE GENOMIC DNA]</scope>
    <source>
        <strain evidence="2 3">EB310</strain>
    </source>
</reference>
<dbReference type="RefSeq" id="WP_173211930.1">
    <property type="nucleotide sequence ID" value="NZ_CP053921.1"/>
</dbReference>
<dbReference type="SUPFAM" id="SSF52317">
    <property type="entry name" value="Class I glutamine amidotransferase-like"/>
    <property type="match status" value="1"/>
</dbReference>
<proteinExistence type="predicted"/>
<dbReference type="InterPro" id="IPR029062">
    <property type="entry name" value="Class_I_gatase-like"/>
</dbReference>
<evidence type="ECO:0000313" key="3">
    <source>
        <dbReference type="Proteomes" id="UP000504693"/>
    </source>
</evidence>
<evidence type="ECO:0000313" key="2">
    <source>
        <dbReference type="EMBL" id="QKG70044.1"/>
    </source>
</evidence>
<dbReference type="Pfam" id="PF01965">
    <property type="entry name" value="DJ-1_PfpI"/>
    <property type="match status" value="1"/>
</dbReference>
<dbReference type="EMBL" id="CP053921">
    <property type="protein sequence ID" value="QKG70044.1"/>
    <property type="molecule type" value="Genomic_DNA"/>
</dbReference>
<sequence>MAFRIGFLVYPHVTQLDLTGAAQFLSRMSDVSIHLVWKDRQPVITDAGFAIVPTDDFSTCPPLDMVCIPGGAGQTALKTDPTILNWIAAVSEGAAYVTSVCTGSLLLGAAGVLKGYRAASHWAYRDVLSAFGATPVAERVVKDRNRITGGGVTAGIDFALTVIGEIRGEEEARTIQLVYEYAPELPFGKGLPEFSSDETIASAHSMLADMQETAAADLQTVA</sequence>
<feature type="domain" description="DJ-1/PfpI" evidence="1">
    <location>
        <begin position="4"/>
        <end position="163"/>
    </location>
</feature>
<dbReference type="Proteomes" id="UP000504693">
    <property type="component" value="Chromosome"/>
</dbReference>
<name>A0A7D4BM78_9SPHN</name>
<dbReference type="PANTHER" id="PTHR43130">
    <property type="entry name" value="ARAC-FAMILY TRANSCRIPTIONAL REGULATOR"/>
    <property type="match status" value="1"/>
</dbReference>